<evidence type="ECO:0000313" key="1">
    <source>
        <dbReference type="EMBL" id="MFF4028068.1"/>
    </source>
</evidence>
<name>A0ABW6TRW0_9NOCA</name>
<dbReference type="RefSeq" id="WP_157110979.1">
    <property type="nucleotide sequence ID" value="NZ_JBIATK010000023.1"/>
</dbReference>
<reference evidence="1 2" key="1">
    <citation type="submission" date="2024-10" db="EMBL/GenBank/DDBJ databases">
        <title>The Natural Products Discovery Center: Release of the First 8490 Sequenced Strains for Exploring Actinobacteria Biosynthetic Diversity.</title>
        <authorList>
            <person name="Kalkreuter E."/>
            <person name="Kautsar S.A."/>
            <person name="Yang D."/>
            <person name="Bader C.D."/>
            <person name="Teijaro C.N."/>
            <person name="Fluegel L."/>
            <person name="Davis C.M."/>
            <person name="Simpson J.R."/>
            <person name="Lauterbach L."/>
            <person name="Steele A.D."/>
            <person name="Gui C."/>
            <person name="Meng S."/>
            <person name="Li G."/>
            <person name="Viehrig K."/>
            <person name="Ye F."/>
            <person name="Su P."/>
            <person name="Kiefer A.F."/>
            <person name="Nichols A."/>
            <person name="Cepeda A.J."/>
            <person name="Yan W."/>
            <person name="Fan B."/>
            <person name="Jiang Y."/>
            <person name="Adhikari A."/>
            <person name="Zheng C.-J."/>
            <person name="Schuster L."/>
            <person name="Cowan T.M."/>
            <person name="Smanski M.J."/>
            <person name="Chevrette M.G."/>
            <person name="De Carvalho L.P.S."/>
            <person name="Shen B."/>
        </authorList>
    </citation>
    <scope>NUCLEOTIDE SEQUENCE [LARGE SCALE GENOMIC DNA]</scope>
    <source>
        <strain evidence="1 2">NPDC001867</strain>
    </source>
</reference>
<sequence length="47" mass="5413">MVGKLQKLDFLERNPDYLADLIISRWQAGERPAEQLLDARATCHKDS</sequence>
<keyword evidence="2" id="KW-1185">Reference proteome</keyword>
<dbReference type="Proteomes" id="UP001602089">
    <property type="component" value="Unassembled WGS sequence"/>
</dbReference>
<gene>
    <name evidence="1" type="ORF">ACFYY5_35010</name>
</gene>
<comment type="caution">
    <text evidence="1">The sequence shown here is derived from an EMBL/GenBank/DDBJ whole genome shotgun (WGS) entry which is preliminary data.</text>
</comment>
<evidence type="ECO:0000313" key="2">
    <source>
        <dbReference type="Proteomes" id="UP001602089"/>
    </source>
</evidence>
<accession>A0ABW6TRW0</accession>
<proteinExistence type="predicted"/>
<dbReference type="EMBL" id="JBIATK010000023">
    <property type="protein sequence ID" value="MFF4028068.1"/>
    <property type="molecule type" value="Genomic_DNA"/>
</dbReference>
<protein>
    <submittedName>
        <fullName evidence="1">Uncharacterized protein</fullName>
    </submittedName>
</protein>
<organism evidence="1 2">
    <name type="scientific">Nocardia elegans</name>
    <dbReference type="NCBI Taxonomy" id="300029"/>
    <lineage>
        <taxon>Bacteria</taxon>
        <taxon>Bacillati</taxon>
        <taxon>Actinomycetota</taxon>
        <taxon>Actinomycetes</taxon>
        <taxon>Mycobacteriales</taxon>
        <taxon>Nocardiaceae</taxon>
        <taxon>Nocardia</taxon>
    </lineage>
</organism>